<evidence type="ECO:0000256" key="4">
    <source>
        <dbReference type="ARBA" id="ARBA00023136"/>
    </source>
</evidence>
<evidence type="ECO:0000313" key="7">
    <source>
        <dbReference type="Proteomes" id="UP000198345"/>
    </source>
</evidence>
<sequence length="471" mass="51454">MQENDQENFKRELGLLDGTMLVVGSMIGSGIFIVSADIARQVGSAGWLTLIWLLSGLITIIAAVSYGELSAMFPKAGGQYVYLKEAYNKLIAFLYGWSFFAVIQTGTIAAVGVAFSKFASYLYEPLSDENILFELGAFKLNAAQIVSILTIVLLTYINSRGVKNGKILQTVLTIIKILSLLGLIVFGLTLAAKASIWDANWADGWSTRTYNAESSSWLPISGTALISGISAAMVGSLFSSDAWNGVTFIAGEIKNPKRNVGLSLFLGTFIVTIIYVLTNIMYLAVVPFDEIATAKSDRVAVVASQYIFGDIGTLIIAIMIMISTFACNNGLIMAGARVYYTMANDGLFFKKAAILNESSVPAWALWAQCFWASALCLTGKYGDLLDFVIIIVLIFYILTIYGIFILRKKMPNIERPYKAFGYPFLPMLYIVIASAICISLLITKFSTCGWGILIMLIGIPVYYVTKPKENN</sequence>
<evidence type="ECO:0000256" key="1">
    <source>
        <dbReference type="ARBA" id="ARBA00004141"/>
    </source>
</evidence>
<comment type="subcellular location">
    <subcellularLocation>
        <location evidence="1">Membrane</location>
        <topology evidence="1">Multi-pass membrane protein</topology>
    </subcellularLocation>
</comment>
<dbReference type="GO" id="GO:0016020">
    <property type="term" value="C:membrane"/>
    <property type="evidence" value="ECO:0007669"/>
    <property type="project" value="UniProtKB-SubCell"/>
</dbReference>
<feature type="transmembrane region" description="Helical" evidence="5">
    <location>
        <begin position="45"/>
        <end position="69"/>
    </location>
</feature>
<protein>
    <submittedName>
        <fullName evidence="6">Amino acid transporter</fullName>
    </submittedName>
</protein>
<dbReference type="PANTHER" id="PTHR11785">
    <property type="entry name" value="AMINO ACID TRANSPORTER"/>
    <property type="match status" value="1"/>
</dbReference>
<dbReference type="EMBL" id="MUGW01000049">
    <property type="protein sequence ID" value="OXA85646.1"/>
    <property type="molecule type" value="Genomic_DNA"/>
</dbReference>
<dbReference type="Gene3D" id="1.20.1740.10">
    <property type="entry name" value="Amino acid/polyamine transporter I"/>
    <property type="match status" value="1"/>
</dbReference>
<evidence type="ECO:0000256" key="3">
    <source>
        <dbReference type="ARBA" id="ARBA00022989"/>
    </source>
</evidence>
<feature type="transmembrane region" description="Helical" evidence="5">
    <location>
        <begin position="177"/>
        <end position="197"/>
    </location>
</feature>
<feature type="transmembrane region" description="Helical" evidence="5">
    <location>
        <begin position="387"/>
        <end position="407"/>
    </location>
</feature>
<dbReference type="GO" id="GO:0015179">
    <property type="term" value="F:L-amino acid transmembrane transporter activity"/>
    <property type="evidence" value="ECO:0007669"/>
    <property type="project" value="TreeGrafter"/>
</dbReference>
<keyword evidence="7" id="KW-1185">Reference proteome</keyword>
<feature type="transmembrane region" description="Helical" evidence="5">
    <location>
        <begin position="135"/>
        <end position="157"/>
    </location>
</feature>
<accession>A0A226GW31</accession>
<dbReference type="InterPro" id="IPR050598">
    <property type="entry name" value="AminoAcid_Transporter"/>
</dbReference>
<dbReference type="Proteomes" id="UP000198345">
    <property type="component" value="Unassembled WGS sequence"/>
</dbReference>
<dbReference type="OrthoDB" id="9806937at2"/>
<reference evidence="6 7" key="1">
    <citation type="submission" date="2016-11" db="EMBL/GenBank/DDBJ databases">
        <title>Whole genomes of Flavobacteriaceae.</title>
        <authorList>
            <person name="Stine C."/>
            <person name="Li C."/>
            <person name="Tadesse D."/>
        </authorList>
    </citation>
    <scope>NUCLEOTIDE SEQUENCE [LARGE SCALE GENOMIC DNA]</scope>
    <source>
        <strain evidence="6 7">DSM 18292</strain>
    </source>
</reference>
<dbReference type="PANTHER" id="PTHR11785:SF512">
    <property type="entry name" value="SOBREMESA, ISOFORM B"/>
    <property type="match status" value="1"/>
</dbReference>
<feature type="transmembrane region" description="Helical" evidence="5">
    <location>
        <begin position="360"/>
        <end position="381"/>
    </location>
</feature>
<organism evidence="6 7">
    <name type="scientific">Flavobacterium hercynium</name>
    <dbReference type="NCBI Taxonomy" id="387094"/>
    <lineage>
        <taxon>Bacteria</taxon>
        <taxon>Pseudomonadati</taxon>
        <taxon>Bacteroidota</taxon>
        <taxon>Flavobacteriia</taxon>
        <taxon>Flavobacteriales</taxon>
        <taxon>Flavobacteriaceae</taxon>
        <taxon>Flavobacterium</taxon>
    </lineage>
</organism>
<keyword evidence="2 5" id="KW-0812">Transmembrane</keyword>
<keyword evidence="3 5" id="KW-1133">Transmembrane helix</keyword>
<keyword evidence="4 5" id="KW-0472">Membrane</keyword>
<name>A0A226GW31_9FLAO</name>
<dbReference type="PIRSF" id="PIRSF006060">
    <property type="entry name" value="AA_transporter"/>
    <property type="match status" value="1"/>
</dbReference>
<dbReference type="RefSeq" id="WP_089051471.1">
    <property type="nucleotide sequence ID" value="NZ_FXTV01000025.1"/>
</dbReference>
<feature type="transmembrane region" description="Helical" evidence="5">
    <location>
        <begin position="20"/>
        <end position="39"/>
    </location>
</feature>
<evidence type="ECO:0000256" key="2">
    <source>
        <dbReference type="ARBA" id="ARBA00022692"/>
    </source>
</evidence>
<feature type="transmembrane region" description="Helical" evidence="5">
    <location>
        <begin position="217"/>
        <end position="239"/>
    </location>
</feature>
<feature type="transmembrane region" description="Helical" evidence="5">
    <location>
        <begin position="90"/>
        <end position="115"/>
    </location>
</feature>
<gene>
    <name evidence="6" type="ORF">B0A66_19155</name>
</gene>
<dbReference type="Pfam" id="PF13520">
    <property type="entry name" value="AA_permease_2"/>
    <property type="match status" value="1"/>
</dbReference>
<evidence type="ECO:0000256" key="5">
    <source>
        <dbReference type="SAM" id="Phobius"/>
    </source>
</evidence>
<dbReference type="AlphaFoldDB" id="A0A226GW31"/>
<feature type="transmembrane region" description="Helical" evidence="5">
    <location>
        <begin position="419"/>
        <end position="442"/>
    </location>
</feature>
<comment type="caution">
    <text evidence="6">The sequence shown here is derived from an EMBL/GenBank/DDBJ whole genome shotgun (WGS) entry which is preliminary data.</text>
</comment>
<feature type="transmembrane region" description="Helical" evidence="5">
    <location>
        <begin position="305"/>
        <end position="327"/>
    </location>
</feature>
<dbReference type="InterPro" id="IPR002293">
    <property type="entry name" value="AA/rel_permease1"/>
</dbReference>
<proteinExistence type="predicted"/>
<feature type="transmembrane region" description="Helical" evidence="5">
    <location>
        <begin position="260"/>
        <end position="285"/>
    </location>
</feature>
<feature type="transmembrane region" description="Helical" evidence="5">
    <location>
        <begin position="448"/>
        <end position="465"/>
    </location>
</feature>
<evidence type="ECO:0000313" key="6">
    <source>
        <dbReference type="EMBL" id="OXA85646.1"/>
    </source>
</evidence>